<protein>
    <recommendedName>
        <fullName evidence="4">Peptidase C39-like domain-containing protein</fullName>
    </recommendedName>
</protein>
<evidence type="ECO:0008006" key="4">
    <source>
        <dbReference type="Google" id="ProtNLM"/>
    </source>
</evidence>
<evidence type="ECO:0000313" key="3">
    <source>
        <dbReference type="Proteomes" id="UP000325255"/>
    </source>
</evidence>
<gene>
    <name evidence="2" type="ORF">F1189_05405</name>
</gene>
<feature type="region of interest" description="Disordered" evidence="1">
    <location>
        <begin position="1"/>
        <end position="23"/>
    </location>
</feature>
<name>A0A5M6IYX1_9PROT</name>
<feature type="compositionally biased region" description="Gly residues" evidence="1">
    <location>
        <begin position="1"/>
        <end position="10"/>
    </location>
</feature>
<evidence type="ECO:0000313" key="2">
    <source>
        <dbReference type="EMBL" id="KAA5613493.1"/>
    </source>
</evidence>
<dbReference type="RefSeq" id="WP_150039604.1">
    <property type="nucleotide sequence ID" value="NZ_OW485601.1"/>
</dbReference>
<reference evidence="2 3" key="1">
    <citation type="submission" date="2019-09" db="EMBL/GenBank/DDBJ databases">
        <title>Genome sequence of Rhodovastum atsumiense, a diverse member of the Acetobacteraceae family of non-sulfur purple photosynthetic bacteria.</title>
        <authorList>
            <person name="Meyer T."/>
            <person name="Kyndt J."/>
        </authorList>
    </citation>
    <scope>NUCLEOTIDE SEQUENCE [LARGE SCALE GENOMIC DNA]</scope>
    <source>
        <strain evidence="2 3">DSM 21279</strain>
    </source>
</reference>
<sequence length="259" mass="27429">MSAGEGGLHGSPGRLGLVHRPHPALPRLGAQAGPLRLRPPPACDWHRAISLDGDALGNDRLGNCVPCAALRAIQIRRGVVAGDRRRPTEAAALALYRAWAGYDGTAATDLGTPSDMAAALWARDGIAWGAQWEDVPAIAWIDPGRPEQLRGAVAFLGPVQLDLALPRSAAGAALWEVGEGPDGSPGSWGAHRVCVGRYDADHCWCITWGREQPMSWSFLARYGLNCEATVSRSWLDTLGVSPQGLDLATLERASRALAA</sequence>
<accession>A0A5M6IYX1</accession>
<dbReference type="EMBL" id="VWPK01000006">
    <property type="protein sequence ID" value="KAA5613493.1"/>
    <property type="molecule type" value="Genomic_DNA"/>
</dbReference>
<comment type="caution">
    <text evidence="2">The sequence shown here is derived from an EMBL/GenBank/DDBJ whole genome shotgun (WGS) entry which is preliminary data.</text>
</comment>
<proteinExistence type="predicted"/>
<keyword evidence="3" id="KW-1185">Reference proteome</keyword>
<dbReference type="OrthoDB" id="7247547at2"/>
<dbReference type="AlphaFoldDB" id="A0A5M6IYX1"/>
<organism evidence="2 3">
    <name type="scientific">Rhodovastum atsumiense</name>
    <dbReference type="NCBI Taxonomy" id="504468"/>
    <lineage>
        <taxon>Bacteria</taxon>
        <taxon>Pseudomonadati</taxon>
        <taxon>Pseudomonadota</taxon>
        <taxon>Alphaproteobacteria</taxon>
        <taxon>Acetobacterales</taxon>
        <taxon>Acetobacteraceae</taxon>
        <taxon>Rhodovastum</taxon>
    </lineage>
</organism>
<dbReference type="Proteomes" id="UP000325255">
    <property type="component" value="Unassembled WGS sequence"/>
</dbReference>
<evidence type="ECO:0000256" key="1">
    <source>
        <dbReference type="SAM" id="MobiDB-lite"/>
    </source>
</evidence>